<accession>A0A246G7E3</accession>
<comment type="caution">
    <text evidence="1">The sequence shown here is derived from an EMBL/GenBank/DDBJ whole genome shotgun (WGS) entry which is preliminary data.</text>
</comment>
<sequence>MIENIVSYSYNDIFYNSHWVVYEGGLKFFDKNGIITTNLSDAIDVTFKIFAWGYDSNNGYLNEKRKLPNSKYLLLNGKYKISSECFKSTFYGYIELY</sequence>
<dbReference type="Proteomes" id="UP000198034">
    <property type="component" value="Unassembled WGS sequence"/>
</dbReference>
<dbReference type="EMBL" id="MTCY01000074">
    <property type="protein sequence ID" value="OWP74366.1"/>
    <property type="molecule type" value="Genomic_DNA"/>
</dbReference>
<protein>
    <submittedName>
        <fullName evidence="1">Uncharacterized protein</fullName>
    </submittedName>
</protein>
<evidence type="ECO:0000313" key="1">
    <source>
        <dbReference type="EMBL" id="OWP74366.1"/>
    </source>
</evidence>
<reference evidence="1 2" key="1">
    <citation type="journal article" date="2017" name="Infect. Genet. Evol.">
        <title>Comparative genome analysis of fish pathogen Flavobacterium columnare reveals extensive sequence diversity within the species.</title>
        <authorList>
            <person name="Kayansamruaj P."/>
            <person name="Dong H.T."/>
            <person name="Hirono I."/>
            <person name="Kondo H."/>
            <person name="Senapin S."/>
            <person name="Rodkhum C."/>
        </authorList>
    </citation>
    <scope>NUCLEOTIDE SEQUENCE [LARGE SCALE GENOMIC DNA]</scope>
    <source>
        <strain evidence="1 2">1214</strain>
    </source>
</reference>
<evidence type="ECO:0000313" key="2">
    <source>
        <dbReference type="Proteomes" id="UP000198034"/>
    </source>
</evidence>
<name>A0A246G7E3_9FLAO</name>
<gene>
    <name evidence="1" type="ORF">BWK62_14510</name>
</gene>
<organism evidence="1 2">
    <name type="scientific">Flavobacterium columnare</name>
    <dbReference type="NCBI Taxonomy" id="996"/>
    <lineage>
        <taxon>Bacteria</taxon>
        <taxon>Pseudomonadati</taxon>
        <taxon>Bacteroidota</taxon>
        <taxon>Flavobacteriia</taxon>
        <taxon>Flavobacteriales</taxon>
        <taxon>Flavobacteriaceae</taxon>
        <taxon>Flavobacterium</taxon>
    </lineage>
</organism>
<proteinExistence type="predicted"/>
<dbReference type="AlphaFoldDB" id="A0A246G7E3"/>